<comment type="subcellular location">
    <subcellularLocation>
        <location evidence="1 11">Cytoplasm</location>
    </subcellularLocation>
</comment>
<evidence type="ECO:0000256" key="3">
    <source>
        <dbReference type="ARBA" id="ARBA00022485"/>
    </source>
</evidence>
<feature type="binding site" evidence="11">
    <location>
        <position position="71"/>
    </location>
    <ligand>
        <name>[4Fe-4S] cluster</name>
        <dbReference type="ChEBI" id="CHEBI:49883"/>
    </ligand>
</feature>
<evidence type="ECO:0000256" key="6">
    <source>
        <dbReference type="ARBA" id="ARBA00023014"/>
    </source>
</evidence>
<keyword evidence="6 11" id="KW-0411">Iron-sulfur</keyword>
<protein>
    <recommendedName>
        <fullName evidence="11">Transcriptional regulator WhiB</fullName>
    </recommendedName>
</protein>
<keyword evidence="14" id="KW-1185">Reference proteome</keyword>
<dbReference type="GO" id="GO:0047134">
    <property type="term" value="F:protein-disulfide reductase [NAD(P)H] activity"/>
    <property type="evidence" value="ECO:0007669"/>
    <property type="project" value="TreeGrafter"/>
</dbReference>
<dbReference type="PROSITE" id="PS51674">
    <property type="entry name" value="4FE4S_WBL"/>
    <property type="match status" value="1"/>
</dbReference>
<keyword evidence="10 11" id="KW-0804">Transcription</keyword>
<dbReference type="GO" id="GO:0045892">
    <property type="term" value="P:negative regulation of DNA-templated transcription"/>
    <property type="evidence" value="ECO:0007669"/>
    <property type="project" value="TreeGrafter"/>
</dbReference>
<keyword evidence="7 11" id="KW-0805">Transcription regulation</keyword>
<keyword evidence="5 11" id="KW-0408">Iron</keyword>
<comment type="function">
    <text evidence="11">Acts as a transcriptional regulator. Probably redox-responsive. The apo- but not holo-form probably binds DNA.</text>
</comment>
<dbReference type="GO" id="GO:0045454">
    <property type="term" value="P:cell redox homeostasis"/>
    <property type="evidence" value="ECO:0007669"/>
    <property type="project" value="TreeGrafter"/>
</dbReference>
<dbReference type="STRING" id="641025.SAMN05421507_13417"/>
<dbReference type="OrthoDB" id="3696379at2"/>
<dbReference type="GO" id="GO:0046872">
    <property type="term" value="F:metal ion binding"/>
    <property type="evidence" value="ECO:0007669"/>
    <property type="project" value="UniProtKB-KW"/>
</dbReference>
<feature type="binding site" evidence="11">
    <location>
        <position position="74"/>
    </location>
    <ligand>
        <name>[4Fe-4S] cluster</name>
        <dbReference type="ChEBI" id="CHEBI:49883"/>
    </ligand>
</feature>
<dbReference type="EMBL" id="FNIX01000034">
    <property type="protein sequence ID" value="SDP97830.1"/>
    <property type="molecule type" value="Genomic_DNA"/>
</dbReference>
<keyword evidence="9 11" id="KW-1015">Disulfide bond</keyword>
<dbReference type="GO" id="GO:0003677">
    <property type="term" value="F:DNA binding"/>
    <property type="evidence" value="ECO:0007669"/>
    <property type="project" value="UniProtKB-UniRule"/>
</dbReference>
<dbReference type="AlphaFoldDB" id="A0A1H0X4K3"/>
<evidence type="ECO:0000256" key="8">
    <source>
        <dbReference type="ARBA" id="ARBA00023125"/>
    </source>
</evidence>
<feature type="binding site" evidence="11">
    <location>
        <position position="80"/>
    </location>
    <ligand>
        <name>[4Fe-4S] cluster</name>
        <dbReference type="ChEBI" id="CHEBI:49883"/>
    </ligand>
</feature>
<feature type="binding site" evidence="11">
    <location>
        <position position="38"/>
    </location>
    <ligand>
        <name>[4Fe-4S] cluster</name>
        <dbReference type="ChEBI" id="CHEBI:49883"/>
    </ligand>
</feature>
<evidence type="ECO:0000256" key="4">
    <source>
        <dbReference type="ARBA" id="ARBA00022723"/>
    </source>
</evidence>
<evidence type="ECO:0000259" key="12">
    <source>
        <dbReference type="PROSITE" id="PS51674"/>
    </source>
</evidence>
<organism evidence="13 14">
    <name type="scientific">Lentzea jiangxiensis</name>
    <dbReference type="NCBI Taxonomy" id="641025"/>
    <lineage>
        <taxon>Bacteria</taxon>
        <taxon>Bacillati</taxon>
        <taxon>Actinomycetota</taxon>
        <taxon>Actinomycetes</taxon>
        <taxon>Pseudonocardiales</taxon>
        <taxon>Pseudonocardiaceae</taxon>
        <taxon>Lentzea</taxon>
    </lineage>
</organism>
<dbReference type="PANTHER" id="PTHR38839">
    <property type="entry name" value="TRANSCRIPTIONAL REGULATOR WHID-RELATED"/>
    <property type="match status" value="1"/>
</dbReference>
<evidence type="ECO:0000256" key="1">
    <source>
        <dbReference type="ARBA" id="ARBA00004496"/>
    </source>
</evidence>
<dbReference type="GO" id="GO:0005737">
    <property type="term" value="C:cytoplasm"/>
    <property type="evidence" value="ECO:0007669"/>
    <property type="project" value="UniProtKB-SubCell"/>
</dbReference>
<dbReference type="Pfam" id="PF02467">
    <property type="entry name" value="Whib"/>
    <property type="match status" value="1"/>
</dbReference>
<accession>A0A1H0X4K3</accession>
<feature type="domain" description="4Fe-4S Wbl-type" evidence="12">
    <location>
        <begin position="37"/>
        <end position="104"/>
    </location>
</feature>
<gene>
    <name evidence="11" type="primary">whiB</name>
    <name evidence="13" type="ORF">SAMN05421507_13417</name>
</gene>
<keyword evidence="4 11" id="KW-0479">Metal-binding</keyword>
<evidence type="ECO:0000256" key="10">
    <source>
        <dbReference type="ARBA" id="ARBA00023163"/>
    </source>
</evidence>
<dbReference type="Proteomes" id="UP000199691">
    <property type="component" value="Unassembled WGS sequence"/>
</dbReference>
<name>A0A1H0X4K3_9PSEU</name>
<reference evidence="14" key="1">
    <citation type="submission" date="2016-10" db="EMBL/GenBank/DDBJ databases">
        <authorList>
            <person name="Varghese N."/>
            <person name="Submissions S."/>
        </authorList>
    </citation>
    <scope>NUCLEOTIDE SEQUENCE [LARGE SCALE GENOMIC DNA]</scope>
    <source>
        <strain evidence="14">CGMCC 4.6609</strain>
    </source>
</reference>
<dbReference type="GO" id="GO:0051539">
    <property type="term" value="F:4 iron, 4 sulfur cluster binding"/>
    <property type="evidence" value="ECO:0007669"/>
    <property type="project" value="UniProtKB-UniRule"/>
</dbReference>
<keyword evidence="3 11" id="KW-0004">4Fe-4S</keyword>
<keyword evidence="8 11" id="KW-0238">DNA-binding</keyword>
<comment type="cofactor">
    <cofactor evidence="11">
        <name>[4Fe-4S] cluster</name>
        <dbReference type="ChEBI" id="CHEBI:49883"/>
    </cofactor>
    <text evidence="11">Binds 1 [4Fe-4S] cluster per subunit. Following nitrosylation of the [4Fe-4S] cluster binds 1 [4Fe-8(NO)] cluster per subunit.</text>
</comment>
<proteinExistence type="inferred from homology"/>
<comment type="PTM">
    <text evidence="11">The Fe-S cluster can be nitrosylated by nitric oxide (NO).</text>
</comment>
<evidence type="ECO:0000256" key="5">
    <source>
        <dbReference type="ARBA" id="ARBA00023004"/>
    </source>
</evidence>
<comment type="PTM">
    <text evidence="11">Upon Fe-S cluster removal intramolecular disulfide bonds are formed.</text>
</comment>
<evidence type="ECO:0000256" key="7">
    <source>
        <dbReference type="ARBA" id="ARBA00023015"/>
    </source>
</evidence>
<keyword evidence="11" id="KW-0963">Cytoplasm</keyword>
<dbReference type="InterPro" id="IPR034768">
    <property type="entry name" value="4FE4S_WBL"/>
</dbReference>
<sequence>MREPTVFHYVRLAEARRFAEHSWQELDAVIRTADGLRCRSSNPDVFFPEEGSRFAGRQAMRDERARVAELCRGCPVRTECLASALQRGEAYGSWGGICQPDYQILRQLWSERVHAAAPPPAGSTAVKETR</sequence>
<evidence type="ECO:0000256" key="9">
    <source>
        <dbReference type="ARBA" id="ARBA00023157"/>
    </source>
</evidence>
<comment type="similarity">
    <text evidence="2 11">Belongs to the WhiB family.</text>
</comment>
<dbReference type="InterPro" id="IPR003482">
    <property type="entry name" value="Whib"/>
</dbReference>
<dbReference type="GO" id="GO:0035731">
    <property type="term" value="F:dinitrosyl-iron complex binding"/>
    <property type="evidence" value="ECO:0007669"/>
    <property type="project" value="UniProtKB-UniRule"/>
</dbReference>
<dbReference type="RefSeq" id="WP_143023053.1">
    <property type="nucleotide sequence ID" value="NZ_FNIX01000034.1"/>
</dbReference>
<evidence type="ECO:0000256" key="11">
    <source>
        <dbReference type="HAMAP-Rule" id="MF_01479"/>
    </source>
</evidence>
<evidence type="ECO:0000313" key="13">
    <source>
        <dbReference type="EMBL" id="SDP97830.1"/>
    </source>
</evidence>
<evidence type="ECO:0000256" key="2">
    <source>
        <dbReference type="ARBA" id="ARBA00006597"/>
    </source>
</evidence>
<evidence type="ECO:0000313" key="14">
    <source>
        <dbReference type="Proteomes" id="UP000199691"/>
    </source>
</evidence>
<dbReference type="HAMAP" id="MF_01479">
    <property type="entry name" value="WhiB"/>
    <property type="match status" value="1"/>
</dbReference>